<keyword evidence="1" id="KW-0489">Methyltransferase</keyword>
<dbReference type="PANTHER" id="PTHR43861">
    <property type="entry name" value="TRANS-ACONITATE 2-METHYLTRANSFERASE-RELATED"/>
    <property type="match status" value="1"/>
</dbReference>
<organism evidence="1 2">
    <name type="scientific">Symplocastrum torsivum CPER-KK1</name>
    <dbReference type="NCBI Taxonomy" id="450513"/>
    <lineage>
        <taxon>Bacteria</taxon>
        <taxon>Bacillati</taxon>
        <taxon>Cyanobacteriota</taxon>
        <taxon>Cyanophyceae</taxon>
        <taxon>Oscillatoriophycideae</taxon>
        <taxon>Oscillatoriales</taxon>
        <taxon>Microcoleaceae</taxon>
        <taxon>Symplocastrum</taxon>
    </lineage>
</organism>
<comment type="caution">
    <text evidence="1">The sequence shown here is derived from an EMBL/GenBank/DDBJ whole genome shotgun (WGS) entry which is preliminary data.</text>
</comment>
<evidence type="ECO:0000313" key="1">
    <source>
        <dbReference type="EMBL" id="MBW4545031.1"/>
    </source>
</evidence>
<dbReference type="Proteomes" id="UP000753908">
    <property type="component" value="Unassembled WGS sequence"/>
</dbReference>
<reference evidence="1" key="1">
    <citation type="submission" date="2021-05" db="EMBL/GenBank/DDBJ databases">
        <authorList>
            <person name="Pietrasiak N."/>
            <person name="Ward R."/>
            <person name="Stajich J.E."/>
            <person name="Kurbessoian T."/>
        </authorList>
    </citation>
    <scope>NUCLEOTIDE SEQUENCE</scope>
    <source>
        <strain evidence="1">CPER-KK1</strain>
    </source>
</reference>
<accession>A0A951PK07</accession>
<dbReference type="Gene3D" id="3.40.50.150">
    <property type="entry name" value="Vaccinia Virus protein VP39"/>
    <property type="match status" value="1"/>
</dbReference>
<dbReference type="SUPFAM" id="SSF53335">
    <property type="entry name" value="S-adenosyl-L-methionine-dependent methyltransferases"/>
    <property type="match status" value="1"/>
</dbReference>
<proteinExistence type="predicted"/>
<keyword evidence="1" id="KW-0808">Transferase</keyword>
<dbReference type="InterPro" id="IPR029063">
    <property type="entry name" value="SAM-dependent_MTases_sf"/>
</dbReference>
<dbReference type="GO" id="GO:0008168">
    <property type="term" value="F:methyltransferase activity"/>
    <property type="evidence" value="ECO:0007669"/>
    <property type="project" value="UniProtKB-KW"/>
</dbReference>
<reference evidence="1" key="2">
    <citation type="journal article" date="2022" name="Microbiol. Resour. Announc.">
        <title>Metagenome Sequencing to Explore Phylogenomics of Terrestrial Cyanobacteria.</title>
        <authorList>
            <person name="Ward R.D."/>
            <person name="Stajich J.E."/>
            <person name="Johansen J.R."/>
            <person name="Huntemann M."/>
            <person name="Clum A."/>
            <person name="Foster B."/>
            <person name="Foster B."/>
            <person name="Roux S."/>
            <person name="Palaniappan K."/>
            <person name="Varghese N."/>
            <person name="Mukherjee S."/>
            <person name="Reddy T.B.K."/>
            <person name="Daum C."/>
            <person name="Copeland A."/>
            <person name="Chen I.A."/>
            <person name="Ivanova N.N."/>
            <person name="Kyrpides N.C."/>
            <person name="Shapiro N."/>
            <person name="Eloe-Fadrosh E.A."/>
            <person name="Pietrasiak N."/>
        </authorList>
    </citation>
    <scope>NUCLEOTIDE SEQUENCE</scope>
    <source>
        <strain evidence="1">CPER-KK1</strain>
    </source>
</reference>
<dbReference type="PANTHER" id="PTHR43861:SF6">
    <property type="entry name" value="METHYLTRANSFERASE TYPE 11"/>
    <property type="match status" value="1"/>
</dbReference>
<name>A0A951PK07_9CYAN</name>
<dbReference type="CDD" id="cd02440">
    <property type="entry name" value="AdoMet_MTases"/>
    <property type="match status" value="1"/>
</dbReference>
<dbReference type="GO" id="GO:0032259">
    <property type="term" value="P:methylation"/>
    <property type="evidence" value="ECO:0007669"/>
    <property type="project" value="UniProtKB-KW"/>
</dbReference>
<dbReference type="EMBL" id="JAHHIF010000012">
    <property type="protein sequence ID" value="MBW4545031.1"/>
    <property type="molecule type" value="Genomic_DNA"/>
</dbReference>
<dbReference type="AlphaFoldDB" id="A0A951PK07"/>
<protein>
    <submittedName>
        <fullName evidence="1">Class I SAM-dependent methyltransferase</fullName>
    </submittedName>
</protein>
<dbReference type="Pfam" id="PF13489">
    <property type="entry name" value="Methyltransf_23"/>
    <property type="match status" value="1"/>
</dbReference>
<evidence type="ECO:0000313" key="2">
    <source>
        <dbReference type="Proteomes" id="UP000753908"/>
    </source>
</evidence>
<gene>
    <name evidence="1" type="ORF">KME25_11375</name>
</gene>
<sequence>MLNTSKENQLLYSAAEQAPDFDSDRAALLGKWLQNLASVSRSLDIGCASGGFSALLPEHVEKWGLDFERHPTLPNNFNFHACDFSQSWPVPPNYFDVVLAGEVIEHVLDTDLFLHRSFDALRHGGYLLLTTPNLSSFANLRYWLQTDQFMWVDSGANQLGHVRYLAPKRMESALKNAGFDNIVMKSVSGLESLEFFPPLRRLTQQLFPLRGNRLCVMARKP</sequence>